<sequence>MQRNSQMWIAGDQNKTWKNLHVCQAEDAGTFWVREVPSSKKSEELTRFLNLENQMNDYFKKKRANSNRPNIRDLVCVSIKDCWFRGRVDKFQEASKYENEFEVFLLDYGEKVWIKERDLVCLKPGEWSSVPYQSKRVRLWAIKPTTLNYAFTKDGVKVISR</sequence>
<evidence type="ECO:0000259" key="1">
    <source>
        <dbReference type="Pfam" id="PF00567"/>
    </source>
</evidence>
<dbReference type="SUPFAM" id="SSF63748">
    <property type="entry name" value="Tudor/PWWP/MBT"/>
    <property type="match status" value="1"/>
</dbReference>
<reference evidence="2 3" key="1">
    <citation type="submission" date="2024-05" db="EMBL/GenBank/DDBJ databases">
        <authorList>
            <person name="Wallberg A."/>
        </authorList>
    </citation>
    <scope>NUCLEOTIDE SEQUENCE [LARGE SCALE GENOMIC DNA]</scope>
</reference>
<dbReference type="Proteomes" id="UP001497623">
    <property type="component" value="Unassembled WGS sequence"/>
</dbReference>
<accession>A0AAV2RI30</accession>
<dbReference type="EMBL" id="CAXKWB010022394">
    <property type="protein sequence ID" value="CAL4124293.1"/>
    <property type="molecule type" value="Genomic_DNA"/>
</dbReference>
<proteinExistence type="predicted"/>
<keyword evidence="3" id="KW-1185">Reference proteome</keyword>
<name>A0AAV2RI30_MEGNR</name>
<dbReference type="Gene3D" id="2.30.30.140">
    <property type="match status" value="1"/>
</dbReference>
<dbReference type="InterPro" id="IPR002999">
    <property type="entry name" value="Tudor"/>
</dbReference>
<comment type="caution">
    <text evidence="2">The sequence shown here is derived from an EMBL/GenBank/DDBJ whole genome shotgun (WGS) entry which is preliminary data.</text>
</comment>
<dbReference type="AlphaFoldDB" id="A0AAV2RI30"/>
<feature type="domain" description="Tudor" evidence="1">
    <location>
        <begin position="21"/>
        <end position="140"/>
    </location>
</feature>
<protein>
    <recommendedName>
        <fullName evidence="1">Tudor domain-containing protein</fullName>
    </recommendedName>
</protein>
<gene>
    <name evidence="2" type="ORF">MNOR_LOCUS24408</name>
</gene>
<organism evidence="2 3">
    <name type="scientific">Meganyctiphanes norvegica</name>
    <name type="common">Northern krill</name>
    <name type="synonym">Thysanopoda norvegica</name>
    <dbReference type="NCBI Taxonomy" id="48144"/>
    <lineage>
        <taxon>Eukaryota</taxon>
        <taxon>Metazoa</taxon>
        <taxon>Ecdysozoa</taxon>
        <taxon>Arthropoda</taxon>
        <taxon>Crustacea</taxon>
        <taxon>Multicrustacea</taxon>
        <taxon>Malacostraca</taxon>
        <taxon>Eumalacostraca</taxon>
        <taxon>Eucarida</taxon>
        <taxon>Euphausiacea</taxon>
        <taxon>Euphausiidae</taxon>
        <taxon>Meganyctiphanes</taxon>
    </lineage>
</organism>
<evidence type="ECO:0000313" key="3">
    <source>
        <dbReference type="Proteomes" id="UP001497623"/>
    </source>
</evidence>
<dbReference type="Pfam" id="PF00567">
    <property type="entry name" value="TUDOR"/>
    <property type="match status" value="1"/>
</dbReference>
<evidence type="ECO:0000313" key="2">
    <source>
        <dbReference type="EMBL" id="CAL4124293.1"/>
    </source>
</evidence>